<name>A0A1E3P9D0_WICAA</name>
<dbReference type="Proteomes" id="UP000094112">
    <property type="component" value="Unassembled WGS sequence"/>
</dbReference>
<keyword evidence="5" id="KW-0445">Lipid transport</keyword>
<dbReference type="STRING" id="683960.A0A1E3P9D0"/>
<dbReference type="GO" id="GO:0000324">
    <property type="term" value="C:fungal-type vacuole"/>
    <property type="evidence" value="ECO:0007669"/>
    <property type="project" value="TreeGrafter"/>
</dbReference>
<keyword evidence="5" id="KW-0813">Transport</keyword>
<dbReference type="InterPro" id="IPR007568">
    <property type="entry name" value="RTA1"/>
</dbReference>
<evidence type="ECO:0000313" key="10">
    <source>
        <dbReference type="EMBL" id="ODQ61920.1"/>
    </source>
</evidence>
<dbReference type="EMBL" id="KV454208">
    <property type="protein sequence ID" value="ODQ61920.1"/>
    <property type="molecule type" value="Genomic_DNA"/>
</dbReference>
<comment type="function">
    <text evidence="7">Catalyzes the ATP-dependent translocation of sphingoid long-chain bases (LCBs) from the cytoplasmic site toward the extracytoplasmic side of the membrane (flip-flop). Involved in the establishment of the functional lipid asymmetry of the plasma membrane. Regulates intracellular levels of LCBs, sphingolipid precursors that are growth inhibitory at increased levels.</text>
</comment>
<evidence type="ECO:0000256" key="3">
    <source>
        <dbReference type="ARBA" id="ARBA00022692"/>
    </source>
</evidence>
<gene>
    <name evidence="10" type="ORF">WICANDRAFT_76103</name>
</gene>
<reference evidence="10 11" key="1">
    <citation type="journal article" date="2016" name="Proc. Natl. Acad. Sci. U.S.A.">
        <title>Comparative genomics of biotechnologically important yeasts.</title>
        <authorList>
            <person name="Riley R."/>
            <person name="Haridas S."/>
            <person name="Wolfe K.H."/>
            <person name="Lopes M.R."/>
            <person name="Hittinger C.T."/>
            <person name="Goeker M."/>
            <person name="Salamov A.A."/>
            <person name="Wisecaver J.H."/>
            <person name="Long T.M."/>
            <person name="Calvey C.H."/>
            <person name="Aerts A.L."/>
            <person name="Barry K.W."/>
            <person name="Choi C."/>
            <person name="Clum A."/>
            <person name="Coughlan A.Y."/>
            <person name="Deshpande S."/>
            <person name="Douglass A.P."/>
            <person name="Hanson S.J."/>
            <person name="Klenk H.-P."/>
            <person name="LaButti K.M."/>
            <person name="Lapidus A."/>
            <person name="Lindquist E.A."/>
            <person name="Lipzen A.M."/>
            <person name="Meier-Kolthoff J.P."/>
            <person name="Ohm R.A."/>
            <person name="Otillar R.P."/>
            <person name="Pangilinan J.L."/>
            <person name="Peng Y."/>
            <person name="Rokas A."/>
            <person name="Rosa C.A."/>
            <person name="Scheuner C."/>
            <person name="Sibirny A.A."/>
            <person name="Slot J.C."/>
            <person name="Stielow J.B."/>
            <person name="Sun H."/>
            <person name="Kurtzman C.P."/>
            <person name="Blackwell M."/>
            <person name="Grigoriev I.V."/>
            <person name="Jeffries T.W."/>
        </authorList>
    </citation>
    <scope>NUCLEOTIDE SEQUENCE [LARGE SCALE GENOMIC DNA]</scope>
    <source>
        <strain evidence="11">ATCC 58044 / CBS 1984 / NCYC 433 / NRRL Y-366-8</strain>
    </source>
</reference>
<comment type="subcellular location">
    <subcellularLocation>
        <location evidence="1">Cell membrane</location>
        <topology evidence="1">Multi-pass membrane protein</topology>
    </subcellularLocation>
</comment>
<feature type="transmembrane region" description="Helical" evidence="9">
    <location>
        <begin position="214"/>
        <end position="238"/>
    </location>
</feature>
<comment type="similarity">
    <text evidence="2">Belongs to the lipid-translocating exporter (LTE) (TC 9.A.26.1) family.</text>
</comment>
<feature type="transmembrane region" description="Helical" evidence="9">
    <location>
        <begin position="306"/>
        <end position="326"/>
    </location>
</feature>
<organism evidence="10 11">
    <name type="scientific">Wickerhamomyces anomalus (strain ATCC 58044 / CBS 1984 / NCYC 433 / NRRL Y-366-8)</name>
    <name type="common">Yeast</name>
    <name type="synonym">Hansenula anomala</name>
    <dbReference type="NCBI Taxonomy" id="683960"/>
    <lineage>
        <taxon>Eukaryota</taxon>
        <taxon>Fungi</taxon>
        <taxon>Dikarya</taxon>
        <taxon>Ascomycota</taxon>
        <taxon>Saccharomycotina</taxon>
        <taxon>Saccharomycetes</taxon>
        <taxon>Phaffomycetales</taxon>
        <taxon>Wickerhamomycetaceae</taxon>
        <taxon>Wickerhamomyces</taxon>
    </lineage>
</organism>
<dbReference type="GO" id="GO:0006869">
    <property type="term" value="P:lipid transport"/>
    <property type="evidence" value="ECO:0007669"/>
    <property type="project" value="UniProtKB-KW"/>
</dbReference>
<feature type="transmembrane region" description="Helical" evidence="9">
    <location>
        <begin position="179"/>
        <end position="202"/>
    </location>
</feature>
<evidence type="ECO:0000313" key="11">
    <source>
        <dbReference type="Proteomes" id="UP000094112"/>
    </source>
</evidence>
<feature type="transmembrane region" description="Helical" evidence="9">
    <location>
        <begin position="76"/>
        <end position="96"/>
    </location>
</feature>
<feature type="transmembrane region" description="Helical" evidence="9">
    <location>
        <begin position="270"/>
        <end position="291"/>
    </location>
</feature>
<accession>A0A1E3P9D0</accession>
<sequence length="382" mass="43116">MSISEILNTYSTDVYWQGQYSKLEASYIAVSNQQILQTATASEVVSSASQAVAQASATILQIKKDNNQYQGMIPSFGGNLTFLILFALAMVLHAGLGFWYKQWWVMVSFFCGCGLELAGFVTRTLSHENYDIQSYFLCQIISLTIAPVFIIGGVYILLGKFIVIYGAHFALMKPMACSYIFMACDFVSLVVQAAGGALAATASTKQDNAVGTHVMVAGLAFQVFSMTVYVLLFLHFFYNIRFFNKRKHEEIFDYFNPDYEQLRSRRIFQWFPYVVLVCVGFIYIRCIYRVVELAEGWSGYLITHESFLFFLDALMIALTSFTLVIFHPGFAFDGRNTEIDVVRGPKEEANDEGVPLNCLDKNGNFTEEARSFNSAVFRRDII</sequence>
<feature type="transmembrane region" description="Helical" evidence="9">
    <location>
        <begin position="103"/>
        <end position="122"/>
    </location>
</feature>
<evidence type="ECO:0000256" key="5">
    <source>
        <dbReference type="ARBA" id="ARBA00023055"/>
    </source>
</evidence>
<keyword evidence="3 9" id="KW-0812">Transmembrane</keyword>
<dbReference type="RefSeq" id="XP_019041127.1">
    <property type="nucleotide sequence ID" value="XM_019184323.1"/>
</dbReference>
<evidence type="ECO:0000256" key="8">
    <source>
        <dbReference type="ARBA" id="ARBA00041117"/>
    </source>
</evidence>
<evidence type="ECO:0000256" key="1">
    <source>
        <dbReference type="ARBA" id="ARBA00004651"/>
    </source>
</evidence>
<dbReference type="PANTHER" id="PTHR31465:SF9">
    <property type="entry name" value="SPHINGOID LONG-CHAIN BASE TRANSPORTER RSB1"/>
    <property type="match status" value="1"/>
</dbReference>
<dbReference type="GO" id="GO:0005886">
    <property type="term" value="C:plasma membrane"/>
    <property type="evidence" value="ECO:0007669"/>
    <property type="project" value="UniProtKB-SubCell"/>
</dbReference>
<keyword evidence="4 9" id="KW-1133">Transmembrane helix</keyword>
<evidence type="ECO:0000256" key="7">
    <source>
        <dbReference type="ARBA" id="ARBA00037472"/>
    </source>
</evidence>
<evidence type="ECO:0000256" key="2">
    <source>
        <dbReference type="ARBA" id="ARBA00009969"/>
    </source>
</evidence>
<dbReference type="PANTHER" id="PTHR31465">
    <property type="entry name" value="PROTEIN RTA1-RELATED"/>
    <property type="match status" value="1"/>
</dbReference>
<proteinExistence type="inferred from homology"/>
<keyword evidence="6 9" id="KW-0472">Membrane</keyword>
<evidence type="ECO:0000256" key="6">
    <source>
        <dbReference type="ARBA" id="ARBA00023136"/>
    </source>
</evidence>
<evidence type="ECO:0000256" key="4">
    <source>
        <dbReference type="ARBA" id="ARBA00022989"/>
    </source>
</evidence>
<dbReference type="GeneID" id="30201569"/>
<keyword evidence="11" id="KW-1185">Reference proteome</keyword>
<feature type="transmembrane region" description="Helical" evidence="9">
    <location>
        <begin position="134"/>
        <end position="158"/>
    </location>
</feature>
<dbReference type="Pfam" id="PF04479">
    <property type="entry name" value="RTA1"/>
    <property type="match status" value="1"/>
</dbReference>
<dbReference type="AlphaFoldDB" id="A0A1E3P9D0"/>
<evidence type="ECO:0000256" key="9">
    <source>
        <dbReference type="SAM" id="Phobius"/>
    </source>
</evidence>
<protein>
    <recommendedName>
        <fullName evidence="8">Sphingoid long-chain base transporter RSB1</fullName>
    </recommendedName>
</protein>
<dbReference type="OrthoDB" id="3358017at2759"/>